<comment type="caution">
    <text evidence="9">The sequence shown here is derived from an EMBL/GenBank/DDBJ whole genome shotgun (WGS) entry which is preliminary data.</text>
</comment>
<dbReference type="AlphaFoldDB" id="A6GC78"/>
<dbReference type="Pfam" id="PF07998">
    <property type="entry name" value="Peptidase_M54"/>
    <property type="match status" value="1"/>
</dbReference>
<evidence type="ECO:0000256" key="4">
    <source>
        <dbReference type="ARBA" id="ARBA00022801"/>
    </source>
</evidence>
<feature type="region of interest" description="Disordered" evidence="7">
    <location>
        <begin position="19"/>
        <end position="65"/>
    </location>
</feature>
<name>A6GC78_9BACT</name>
<dbReference type="InterPro" id="IPR024079">
    <property type="entry name" value="MetalloPept_cat_dom_sf"/>
</dbReference>
<dbReference type="OrthoDB" id="269208at2"/>
<dbReference type="RefSeq" id="WP_006974319.1">
    <property type="nucleotide sequence ID" value="NZ_ABCS01000063.1"/>
</dbReference>
<proteinExistence type="predicted"/>
<evidence type="ECO:0000256" key="7">
    <source>
        <dbReference type="SAM" id="MobiDB-lite"/>
    </source>
</evidence>
<dbReference type="GO" id="GO:0046872">
    <property type="term" value="F:metal ion binding"/>
    <property type="evidence" value="ECO:0007669"/>
    <property type="project" value="UniProtKB-KW"/>
</dbReference>
<evidence type="ECO:0000313" key="9">
    <source>
        <dbReference type="EMBL" id="EDM76527.1"/>
    </source>
</evidence>
<gene>
    <name evidence="9" type="ORF">PPSIR1_23269</name>
</gene>
<dbReference type="SUPFAM" id="SSF55486">
    <property type="entry name" value="Metalloproteases ('zincins'), catalytic domain"/>
    <property type="match status" value="1"/>
</dbReference>
<dbReference type="InterPro" id="IPR012962">
    <property type="entry name" value="Pept_M54_archaemetzincn"/>
</dbReference>
<dbReference type="STRING" id="391625.PPSIR1_23269"/>
<keyword evidence="2" id="KW-0645">Protease</keyword>
<keyword evidence="5" id="KW-0862">Zinc</keyword>
<feature type="signal peptide" evidence="8">
    <location>
        <begin position="1"/>
        <end position="23"/>
    </location>
</feature>
<keyword evidence="3" id="KW-0479">Metal-binding</keyword>
<keyword evidence="4" id="KW-0378">Hydrolase</keyword>
<keyword evidence="8" id="KW-0732">Signal</keyword>
<dbReference type="eggNOG" id="COG1913">
    <property type="taxonomic scope" value="Bacteria"/>
</dbReference>
<feature type="chain" id="PRO_5002695400" evidence="8">
    <location>
        <begin position="24"/>
        <end position="333"/>
    </location>
</feature>
<dbReference type="CDD" id="cd11375">
    <property type="entry name" value="Peptidase_M54"/>
    <property type="match status" value="1"/>
</dbReference>
<keyword evidence="6" id="KW-0482">Metalloprotease</keyword>
<evidence type="ECO:0000256" key="6">
    <source>
        <dbReference type="ARBA" id="ARBA00023049"/>
    </source>
</evidence>
<evidence type="ECO:0000256" key="1">
    <source>
        <dbReference type="ARBA" id="ARBA00001947"/>
    </source>
</evidence>
<comment type="cofactor">
    <cofactor evidence="1">
        <name>Zn(2+)</name>
        <dbReference type="ChEBI" id="CHEBI:29105"/>
    </cofactor>
</comment>
<sequence length="333" mass="36548">MQRRGFLSLPLLALASACEDAPAATTAETKDSPTPLEELPVKAHPAGEPSPFDPFDPGGHDPAPMALPMGDEPPQSFDDFLAESPPAIEPGRETVALLPIGEFPHGLVAAQDRLYLVRSPPLERLGEWASRWLGVPVRLLPAMSDEALQRLPHRELDGLRQIDAASLLAHLEARVPSGCGRLMALTHEDLFADGARWVYGYADPDTGVAVHSLLRYDPGFAQGVDHRPRAFQRLILTRTLRVLSHELSHLLGLRHCVHFACVMNPTQSLQGVDDLPLRLCPVCLRKLDAAHGGGLDHAARWRSLTELSQRAGLDLDARWYARRVDALRSPARR</sequence>
<keyword evidence="10" id="KW-1185">Reference proteome</keyword>
<evidence type="ECO:0000256" key="8">
    <source>
        <dbReference type="SAM" id="SignalP"/>
    </source>
</evidence>
<dbReference type="GO" id="GO:0006508">
    <property type="term" value="P:proteolysis"/>
    <property type="evidence" value="ECO:0007669"/>
    <property type="project" value="UniProtKB-KW"/>
</dbReference>
<dbReference type="Gene3D" id="3.40.390.10">
    <property type="entry name" value="Collagenase (Catalytic Domain)"/>
    <property type="match status" value="1"/>
</dbReference>
<organism evidence="9 10">
    <name type="scientific">Plesiocystis pacifica SIR-1</name>
    <dbReference type="NCBI Taxonomy" id="391625"/>
    <lineage>
        <taxon>Bacteria</taxon>
        <taxon>Pseudomonadati</taxon>
        <taxon>Myxococcota</taxon>
        <taxon>Polyangia</taxon>
        <taxon>Nannocystales</taxon>
        <taxon>Nannocystaceae</taxon>
        <taxon>Plesiocystis</taxon>
    </lineage>
</organism>
<dbReference type="PANTHER" id="PTHR15910:SF1">
    <property type="entry name" value="ARCHAEMETZINCIN-2"/>
    <property type="match status" value="1"/>
</dbReference>
<dbReference type="PANTHER" id="PTHR15910">
    <property type="entry name" value="ARCHAEMETZINCIN"/>
    <property type="match status" value="1"/>
</dbReference>
<evidence type="ECO:0000256" key="2">
    <source>
        <dbReference type="ARBA" id="ARBA00022670"/>
    </source>
</evidence>
<dbReference type="Proteomes" id="UP000005801">
    <property type="component" value="Unassembled WGS sequence"/>
</dbReference>
<evidence type="ECO:0000313" key="10">
    <source>
        <dbReference type="Proteomes" id="UP000005801"/>
    </source>
</evidence>
<dbReference type="GO" id="GO:0008237">
    <property type="term" value="F:metallopeptidase activity"/>
    <property type="evidence" value="ECO:0007669"/>
    <property type="project" value="UniProtKB-KW"/>
</dbReference>
<reference evidence="9 10" key="1">
    <citation type="submission" date="2007-06" db="EMBL/GenBank/DDBJ databases">
        <authorList>
            <person name="Shimkets L."/>
            <person name="Ferriera S."/>
            <person name="Johnson J."/>
            <person name="Kravitz S."/>
            <person name="Beeson K."/>
            <person name="Sutton G."/>
            <person name="Rogers Y.-H."/>
            <person name="Friedman R."/>
            <person name="Frazier M."/>
            <person name="Venter J.C."/>
        </authorList>
    </citation>
    <scope>NUCLEOTIDE SEQUENCE [LARGE SCALE GENOMIC DNA]</scope>
    <source>
        <strain evidence="9 10">SIR-1</strain>
    </source>
</reference>
<feature type="compositionally biased region" description="Low complexity" evidence="7">
    <location>
        <begin position="47"/>
        <end position="64"/>
    </location>
</feature>
<dbReference type="PROSITE" id="PS51257">
    <property type="entry name" value="PROKAR_LIPOPROTEIN"/>
    <property type="match status" value="1"/>
</dbReference>
<evidence type="ECO:0000256" key="3">
    <source>
        <dbReference type="ARBA" id="ARBA00022723"/>
    </source>
</evidence>
<protein>
    <submittedName>
        <fullName evidence="9">Uncharacterized protein</fullName>
    </submittedName>
</protein>
<accession>A6GC78</accession>
<dbReference type="EMBL" id="ABCS01000063">
    <property type="protein sequence ID" value="EDM76527.1"/>
    <property type="molecule type" value="Genomic_DNA"/>
</dbReference>
<evidence type="ECO:0000256" key="5">
    <source>
        <dbReference type="ARBA" id="ARBA00022833"/>
    </source>
</evidence>